<evidence type="ECO:0000313" key="3">
    <source>
        <dbReference type="Proteomes" id="UP000004947"/>
    </source>
</evidence>
<feature type="compositionally biased region" description="Basic and acidic residues" evidence="1">
    <location>
        <begin position="1018"/>
        <end position="1029"/>
    </location>
</feature>
<dbReference type="AlphaFoldDB" id="A6DSQ7"/>
<accession>A6DSQ7</accession>
<gene>
    <name evidence="2" type="ORF">LNTAR_03494</name>
</gene>
<dbReference type="STRING" id="313628.LNTAR_03494"/>
<dbReference type="EMBL" id="ABCK01000032">
    <property type="protein sequence ID" value="EDM25310.1"/>
    <property type="molecule type" value="Genomic_DNA"/>
</dbReference>
<reference evidence="2 3" key="1">
    <citation type="journal article" date="2010" name="J. Bacteriol.">
        <title>Genome sequence of Lentisphaera araneosa HTCC2155T, the type species of the order Lentisphaerales in the phylum Lentisphaerae.</title>
        <authorList>
            <person name="Thrash J.C."/>
            <person name="Cho J.C."/>
            <person name="Vergin K.L."/>
            <person name="Morris R.M."/>
            <person name="Giovannoni S.J."/>
        </authorList>
    </citation>
    <scope>NUCLEOTIDE SEQUENCE [LARGE SCALE GENOMIC DNA]</scope>
    <source>
        <strain evidence="2 3">HTCC2155</strain>
    </source>
</reference>
<protein>
    <submittedName>
        <fullName evidence="2">Uncharacterized protein</fullName>
    </submittedName>
</protein>
<evidence type="ECO:0000313" key="2">
    <source>
        <dbReference type="EMBL" id="EDM25310.1"/>
    </source>
</evidence>
<dbReference type="RefSeq" id="WP_007280866.1">
    <property type="nucleotide sequence ID" value="NZ_ABCK01000032.1"/>
</dbReference>
<dbReference type="Proteomes" id="UP000004947">
    <property type="component" value="Unassembled WGS sequence"/>
</dbReference>
<sequence length="1049" mass="118291">MKPKLKKFLIITPLSLIILLGIFFLYLSSESFVRSHVLPVLEEKTQFTIEVDSINVSLISGSVELTQLNAHSGPNNIKAEKLELKVQTLACLQGDLQIDKATLNGASINLSYDSTGKLKADPNKAKTISLKKEVKRTKPKKQPVEKANLFDQLYALPKQLSKELKPIELPNFLLHNLSVSDTNIKIAKDDRYGKADEHLITLNSLQIQKLGPNQDFDIIYNGSYARKKPNQQHFTAKSIHLKSSGTFNESVTNAHVSSSLKISEFESSQMKDMNHLSLNTSFDISLIDKTIKIAKGEVSCTEREIVHSKAKINALINEERIEAEVKVPQLNASLLNIALNFAPKSRSLERWFSKTKKVGHKTGFADSQIKGDSTFLLTHDKLISKGEFQLNKLPMSIEIDEKLKKDFIDADFSFKVSTLKNSLDNLELKIISSDSQGNKVLNIDSSMVQETISADIKTSNLDLSLVNNFSKEDEKLAGKLYSRIKFKRTPESTKGSLKIDLNQLQFAQVEGKSLTSSLSFDFIQEKLQTSLENLTLSLQEKTSGQVQIQSEHISIISTPDFAKNTVNSKNLQVSANILESPTIPKQSISVNLQDLELVQTQENIQSKSDFTLNGAKLKTFNNISTSGSLELNANLINQNQVLTLQDLGLKNTGKDLLKIQSLYLNRQQATSHKKVSLHIPKLNILDIQEVTRLMNNTEPSFKPQSLSSEIKLDLELEPTQLSAKIELPSIHVMNASPFNLAANFIKKKEALEVKNLSLVHGPHVLNLNASMDKNKYRIDNFNGRFDLSLVHAIIKQLNPNFENNFSGMADFKETKFASQGTSPEEIFAQLQKGKIDWKITDLKINLEQEEKTFISKNLGFKPSDLHFEEGQVNLDFNKDLVKLNKFKLMGQKGGFDFSGKVYKEDQKLKSQFFTWSAFVGSEYLHLISPQTILDNINELDDFLDFNKENQWYEFDESIELLSQAEDGQFSTLLSQIQFNAESKFGPYIKYLDSAKNLSEGKLNKQSANSILDIFKQREEERQKEREEKGKKKKESKTKRALDILDGLLN</sequence>
<comment type="caution">
    <text evidence="2">The sequence shown here is derived from an EMBL/GenBank/DDBJ whole genome shotgun (WGS) entry which is preliminary data.</text>
</comment>
<organism evidence="2 3">
    <name type="scientific">Lentisphaera araneosa HTCC2155</name>
    <dbReference type="NCBI Taxonomy" id="313628"/>
    <lineage>
        <taxon>Bacteria</taxon>
        <taxon>Pseudomonadati</taxon>
        <taxon>Lentisphaerota</taxon>
        <taxon>Lentisphaeria</taxon>
        <taxon>Lentisphaerales</taxon>
        <taxon>Lentisphaeraceae</taxon>
        <taxon>Lentisphaera</taxon>
    </lineage>
</organism>
<evidence type="ECO:0000256" key="1">
    <source>
        <dbReference type="SAM" id="MobiDB-lite"/>
    </source>
</evidence>
<feature type="region of interest" description="Disordered" evidence="1">
    <location>
        <begin position="1018"/>
        <end position="1049"/>
    </location>
</feature>
<name>A6DSQ7_9BACT</name>
<proteinExistence type="predicted"/>
<keyword evidence="3" id="KW-1185">Reference proteome</keyword>